<evidence type="ECO:0000256" key="1">
    <source>
        <dbReference type="SAM" id="MobiDB-lite"/>
    </source>
</evidence>
<reference evidence="2 3" key="1">
    <citation type="journal article" date="2023" name="IMA Fungus">
        <title>Comparative genomic study of the Penicillium genus elucidates a diverse pangenome and 15 lateral gene transfer events.</title>
        <authorList>
            <person name="Petersen C."/>
            <person name="Sorensen T."/>
            <person name="Nielsen M.R."/>
            <person name="Sondergaard T.E."/>
            <person name="Sorensen J.L."/>
            <person name="Fitzpatrick D.A."/>
            <person name="Frisvad J.C."/>
            <person name="Nielsen K.L."/>
        </authorList>
    </citation>
    <scope>NUCLEOTIDE SEQUENCE [LARGE SCALE GENOMIC DNA]</scope>
    <source>
        <strain evidence="2 3">IBT 3361</strain>
    </source>
</reference>
<dbReference type="Proteomes" id="UP001220256">
    <property type="component" value="Unassembled WGS sequence"/>
</dbReference>
<keyword evidence="3" id="KW-1185">Reference proteome</keyword>
<feature type="region of interest" description="Disordered" evidence="1">
    <location>
        <begin position="270"/>
        <end position="309"/>
    </location>
</feature>
<proteinExistence type="predicted"/>
<sequence>MKKRMAKPKIKSQGLRAWYHKLMDLASHHDVPAPVMEHIAQVAVQLPYVNPADMSVHDTSSAFGLERSTEGYQPWQFPKVEIDLPKDFLRTLETFEALTKRAKPTETRVRYKLDILINVVYQALSTQNLLVNGPPITLAHETTVAWGPITYKEEPHICVGRADYSLFFGERDHLACHVVMIEAKQAGGDGHGQLLAYMAMVQANRKKRGQSDWTVYGVLSDGDIFTFYHLDMESQFTLAFLQVQREGWQKIANMLASFILEGMKTCASPIRSSLASDPSPRNSHQQPSPKLPPLDTLPSIEDMMEMEMD</sequence>
<evidence type="ECO:0000313" key="3">
    <source>
        <dbReference type="Proteomes" id="UP001220256"/>
    </source>
</evidence>
<name>A0ABQ8WZE7_PENCH</name>
<dbReference type="EMBL" id="JAPVEB010000001">
    <property type="protein sequence ID" value="KAJ5284334.1"/>
    <property type="molecule type" value="Genomic_DNA"/>
</dbReference>
<protein>
    <submittedName>
        <fullName evidence="2">Uncharacterized protein</fullName>
    </submittedName>
</protein>
<organism evidence="2 3">
    <name type="scientific">Penicillium chrysogenum</name>
    <name type="common">Penicillium notatum</name>
    <dbReference type="NCBI Taxonomy" id="5076"/>
    <lineage>
        <taxon>Eukaryota</taxon>
        <taxon>Fungi</taxon>
        <taxon>Dikarya</taxon>
        <taxon>Ascomycota</taxon>
        <taxon>Pezizomycotina</taxon>
        <taxon>Eurotiomycetes</taxon>
        <taxon>Eurotiomycetidae</taxon>
        <taxon>Eurotiales</taxon>
        <taxon>Aspergillaceae</taxon>
        <taxon>Penicillium</taxon>
        <taxon>Penicillium chrysogenum species complex</taxon>
    </lineage>
</organism>
<gene>
    <name evidence="2" type="ORF">N7505_002314</name>
</gene>
<accession>A0ABQ8WZE7</accession>
<feature type="compositionally biased region" description="Polar residues" evidence="1">
    <location>
        <begin position="270"/>
        <end position="288"/>
    </location>
</feature>
<comment type="caution">
    <text evidence="2">The sequence shown here is derived from an EMBL/GenBank/DDBJ whole genome shotgun (WGS) entry which is preliminary data.</text>
</comment>
<evidence type="ECO:0000313" key="2">
    <source>
        <dbReference type="EMBL" id="KAJ5284334.1"/>
    </source>
</evidence>